<name>A0A6J1H6T3_CUCMO</name>
<proteinExistence type="inferred from homology"/>
<evidence type="ECO:0000256" key="1">
    <source>
        <dbReference type="ARBA" id="ARBA00004370"/>
    </source>
</evidence>
<comment type="subcellular location">
    <subcellularLocation>
        <location evidence="1">Membrane</location>
    </subcellularLocation>
</comment>
<evidence type="ECO:0000313" key="6">
    <source>
        <dbReference type="Proteomes" id="UP000504609"/>
    </source>
</evidence>
<dbReference type="RefSeq" id="XP_022959620.1">
    <property type="nucleotide sequence ID" value="XM_023103852.1"/>
</dbReference>
<dbReference type="PANTHER" id="PTHR31113:SF2">
    <property type="entry name" value="OS04G0423200 PROTEIN"/>
    <property type="match status" value="1"/>
</dbReference>
<evidence type="ECO:0000256" key="4">
    <source>
        <dbReference type="ARBA" id="ARBA00022989"/>
    </source>
</evidence>
<keyword evidence="5" id="KW-0472">Membrane</keyword>
<reference evidence="7" key="1">
    <citation type="submission" date="2025-08" db="UniProtKB">
        <authorList>
            <consortium name="RefSeq"/>
        </authorList>
    </citation>
    <scope>IDENTIFICATION</scope>
    <source>
        <tissue evidence="7">Young leaves</tissue>
    </source>
</reference>
<accession>A0A6J1H6T3</accession>
<dbReference type="AlphaFoldDB" id="A0A6J1H6T3"/>
<keyword evidence="4" id="KW-1133">Transmembrane helix</keyword>
<keyword evidence="3" id="KW-0812">Transmembrane</keyword>
<dbReference type="PANTHER" id="PTHR31113">
    <property type="entry name" value="UPF0496 PROTEIN 3-RELATED"/>
    <property type="match status" value="1"/>
</dbReference>
<comment type="similarity">
    <text evidence="2">Belongs to the UPF0496 family.</text>
</comment>
<dbReference type="InterPro" id="IPR007749">
    <property type="entry name" value="DUF677"/>
</dbReference>
<keyword evidence="6" id="KW-1185">Reference proteome</keyword>
<sequence length="357" mass="40651">MWTKFRASRFIWISVFADVKHQIRNKPQKSFNVNEEYLCALRSRSFVEFFAKAQLIVQESPPSTSSSADLYCRKFSETILLQSDQLEANPSILESPLLVMLPELRGLLIDFFNVSAEASNLCHRLLANLKLARSNSRFVQKLLDSIEKCSSPKEIETITSDLLAQRAPLSDLDKRDFARIHDDYAAVSRSLNITRKKVARKIRSIKIIDRFTCGLVAITSRGLTALVMAADQGPVLRYFRLKSIRRKLLRHQMLGNGGLERVGEQLEAAAKGSYILNREFDTTSRLVVRLGDAVDHGKAMVRLFVERKENKFAVAVAMDEMKRSNVSIRKQVEDVEEHLYLCIVTINRSRASVINQM</sequence>
<dbReference type="Proteomes" id="UP000504609">
    <property type="component" value="Unplaced"/>
</dbReference>
<evidence type="ECO:0000256" key="3">
    <source>
        <dbReference type="ARBA" id="ARBA00022692"/>
    </source>
</evidence>
<organism evidence="6 7">
    <name type="scientific">Cucurbita moschata</name>
    <name type="common">Winter crookneck squash</name>
    <name type="synonym">Cucurbita pepo var. moschata</name>
    <dbReference type="NCBI Taxonomy" id="3662"/>
    <lineage>
        <taxon>Eukaryota</taxon>
        <taxon>Viridiplantae</taxon>
        <taxon>Streptophyta</taxon>
        <taxon>Embryophyta</taxon>
        <taxon>Tracheophyta</taxon>
        <taxon>Spermatophyta</taxon>
        <taxon>Magnoliopsida</taxon>
        <taxon>eudicotyledons</taxon>
        <taxon>Gunneridae</taxon>
        <taxon>Pentapetalae</taxon>
        <taxon>rosids</taxon>
        <taxon>fabids</taxon>
        <taxon>Cucurbitales</taxon>
        <taxon>Cucurbitaceae</taxon>
        <taxon>Cucurbiteae</taxon>
        <taxon>Cucurbita</taxon>
    </lineage>
</organism>
<evidence type="ECO:0000256" key="5">
    <source>
        <dbReference type="ARBA" id="ARBA00023136"/>
    </source>
</evidence>
<evidence type="ECO:0000313" key="7">
    <source>
        <dbReference type="RefSeq" id="XP_022959620.1"/>
    </source>
</evidence>
<dbReference type="GeneID" id="111460642"/>
<gene>
    <name evidence="7" type="primary">LOC111460642</name>
</gene>
<protein>
    <submittedName>
        <fullName evidence="7">UPF0496 protein 3-like</fullName>
    </submittedName>
</protein>
<dbReference type="KEGG" id="cmos:111460642"/>
<dbReference type="Pfam" id="PF05055">
    <property type="entry name" value="DUF677"/>
    <property type="match status" value="1"/>
</dbReference>
<dbReference type="GO" id="GO:0016020">
    <property type="term" value="C:membrane"/>
    <property type="evidence" value="ECO:0007669"/>
    <property type="project" value="UniProtKB-SubCell"/>
</dbReference>
<evidence type="ECO:0000256" key="2">
    <source>
        <dbReference type="ARBA" id="ARBA00009074"/>
    </source>
</evidence>